<comment type="caution">
    <text evidence="11">Lacks conserved residue(s) required for the propagation of feature annotation.</text>
</comment>
<accession>A0A210Q0G1</accession>
<dbReference type="FunFam" id="2.60.120.290:FF:000013">
    <property type="entry name" value="Membrane frizzled-related protein"/>
    <property type="match status" value="1"/>
</dbReference>
<dbReference type="PANTHER" id="PTHR10127">
    <property type="entry name" value="DISCOIDIN, CUB, EGF, LAMININ , AND ZINC METALLOPROTEASE DOMAIN CONTAINING"/>
    <property type="match status" value="1"/>
</dbReference>
<dbReference type="SUPFAM" id="SSF49854">
    <property type="entry name" value="Spermadhesin, CUB domain"/>
    <property type="match status" value="1"/>
</dbReference>
<evidence type="ECO:0000256" key="7">
    <source>
        <dbReference type="ARBA" id="ARBA00022833"/>
    </source>
</evidence>
<sequence>MERFGAMMSLHVFTVILMFGLICNSLPIQDSSRPGLIQALTQTDHDTPATPEQALTSTFEGDMILTPIQKKAIREDVAARKTGRYGRKRKILADTNSYWPQAIVPYEIDPSYAPGKAMWNRIKVAIQMWESRTCIRFIPRSMALSQQLGHMDYVLVRPWPHSGHGCISNVGRIRGQQSINISSICSAGRIAHEFGHTIGFVHEQSRPDRDLYVHINYNNVATNQSRQFEKYSNSKVTTYRLPYDIGSIMHYKSTAFSKDQRLLQTITTDDPLVQKWMGQRNEVSFLDAKLANLAYRCNSACSVPLSCQHGGYVGPSCTCVCPEGLTGPVCDTPHIQQGCGGKLTSTHGVIQSSNYPGNYNPDTECSWLIEAPEQSSIDLQIQEFHIEDDFDDVCNNDFLEIKLYGVQQVGQKYCGESWKGRNITYNAGGSLLIRFVSDFATEESGFRIMYRIV</sequence>
<comment type="subcellular location">
    <subcellularLocation>
        <location evidence="1">Secreted</location>
    </subcellularLocation>
</comment>
<dbReference type="Proteomes" id="UP000242188">
    <property type="component" value="Unassembled WGS sequence"/>
</dbReference>
<keyword evidence="6 12" id="KW-0378">Hydrolase</keyword>
<evidence type="ECO:0000256" key="13">
    <source>
        <dbReference type="RuleBase" id="RU361183"/>
    </source>
</evidence>
<dbReference type="GO" id="GO:0006508">
    <property type="term" value="P:proteolysis"/>
    <property type="evidence" value="ECO:0007669"/>
    <property type="project" value="UniProtKB-KW"/>
</dbReference>
<comment type="cofactor">
    <cofactor evidence="12 13">
        <name>Zn(2+)</name>
        <dbReference type="ChEBI" id="CHEBI:29105"/>
    </cofactor>
    <text evidence="12 13">Binds 1 zinc ion per subunit.</text>
</comment>
<dbReference type="PROSITE" id="PS01180">
    <property type="entry name" value="CUB"/>
    <property type="match status" value="1"/>
</dbReference>
<evidence type="ECO:0000256" key="12">
    <source>
        <dbReference type="PROSITE-ProRule" id="PRU01211"/>
    </source>
</evidence>
<dbReference type="InterPro" id="IPR000742">
    <property type="entry name" value="EGF"/>
</dbReference>
<reference evidence="16 17" key="1">
    <citation type="journal article" date="2017" name="Nat. Ecol. Evol.">
        <title>Scallop genome provides insights into evolution of bilaterian karyotype and development.</title>
        <authorList>
            <person name="Wang S."/>
            <person name="Zhang J."/>
            <person name="Jiao W."/>
            <person name="Li J."/>
            <person name="Xun X."/>
            <person name="Sun Y."/>
            <person name="Guo X."/>
            <person name="Huan P."/>
            <person name="Dong B."/>
            <person name="Zhang L."/>
            <person name="Hu X."/>
            <person name="Sun X."/>
            <person name="Wang J."/>
            <person name="Zhao C."/>
            <person name="Wang Y."/>
            <person name="Wang D."/>
            <person name="Huang X."/>
            <person name="Wang R."/>
            <person name="Lv J."/>
            <person name="Li Y."/>
            <person name="Zhang Z."/>
            <person name="Liu B."/>
            <person name="Lu W."/>
            <person name="Hui Y."/>
            <person name="Liang J."/>
            <person name="Zhou Z."/>
            <person name="Hou R."/>
            <person name="Li X."/>
            <person name="Liu Y."/>
            <person name="Li H."/>
            <person name="Ning X."/>
            <person name="Lin Y."/>
            <person name="Zhao L."/>
            <person name="Xing Q."/>
            <person name="Dou J."/>
            <person name="Li Y."/>
            <person name="Mao J."/>
            <person name="Guo H."/>
            <person name="Dou H."/>
            <person name="Li T."/>
            <person name="Mu C."/>
            <person name="Jiang W."/>
            <person name="Fu Q."/>
            <person name="Fu X."/>
            <person name="Miao Y."/>
            <person name="Liu J."/>
            <person name="Yu Q."/>
            <person name="Li R."/>
            <person name="Liao H."/>
            <person name="Li X."/>
            <person name="Kong Y."/>
            <person name="Jiang Z."/>
            <person name="Chourrout D."/>
            <person name="Li R."/>
            <person name="Bao Z."/>
        </authorList>
    </citation>
    <scope>NUCLEOTIDE SEQUENCE [LARGE SCALE GENOMIC DNA]</scope>
    <source>
        <strain evidence="16 17">PY_sf001</strain>
    </source>
</reference>
<keyword evidence="7 12" id="KW-0862">Zinc</keyword>
<dbReference type="Gene3D" id="2.60.120.290">
    <property type="entry name" value="Spermadhesin, CUB domain"/>
    <property type="match status" value="1"/>
</dbReference>
<evidence type="ECO:0000313" key="17">
    <source>
        <dbReference type="Proteomes" id="UP000242188"/>
    </source>
</evidence>
<evidence type="ECO:0000259" key="14">
    <source>
        <dbReference type="PROSITE" id="PS01180"/>
    </source>
</evidence>
<keyword evidence="10" id="KW-0325">Glycoprotein</keyword>
<feature type="domain" description="CUB" evidence="14">
    <location>
        <begin position="339"/>
        <end position="453"/>
    </location>
</feature>
<evidence type="ECO:0000256" key="3">
    <source>
        <dbReference type="ARBA" id="ARBA00022670"/>
    </source>
</evidence>
<keyword evidence="5 13" id="KW-0732">Signal</keyword>
<dbReference type="Pfam" id="PF00431">
    <property type="entry name" value="CUB"/>
    <property type="match status" value="1"/>
</dbReference>
<dbReference type="GO" id="GO:0008270">
    <property type="term" value="F:zinc ion binding"/>
    <property type="evidence" value="ECO:0007669"/>
    <property type="project" value="UniProtKB-UniRule"/>
</dbReference>
<evidence type="ECO:0000256" key="8">
    <source>
        <dbReference type="ARBA" id="ARBA00023049"/>
    </source>
</evidence>
<proteinExistence type="predicted"/>
<feature type="chain" id="PRO_5011814413" description="Metalloendopeptidase" evidence="13">
    <location>
        <begin position="26"/>
        <end position="453"/>
    </location>
</feature>
<dbReference type="PIRSF" id="PIRSF036365">
    <property type="entry name" value="Astacin_nematoda"/>
    <property type="match status" value="1"/>
</dbReference>
<evidence type="ECO:0000256" key="4">
    <source>
        <dbReference type="ARBA" id="ARBA00022723"/>
    </source>
</evidence>
<keyword evidence="17" id="KW-1185">Reference proteome</keyword>
<feature type="active site" evidence="12">
    <location>
        <position position="193"/>
    </location>
</feature>
<comment type="caution">
    <text evidence="16">The sequence shown here is derived from an EMBL/GenBank/DDBJ whole genome shotgun (WGS) entry which is preliminary data.</text>
</comment>
<feature type="binding site" evidence="12">
    <location>
        <position position="196"/>
    </location>
    <ligand>
        <name>Zn(2+)</name>
        <dbReference type="ChEBI" id="CHEBI:29105"/>
        <note>catalytic</note>
    </ligand>
</feature>
<dbReference type="PROSITE" id="PS51864">
    <property type="entry name" value="ASTACIN"/>
    <property type="match status" value="1"/>
</dbReference>
<dbReference type="InterPro" id="IPR000859">
    <property type="entry name" value="CUB_dom"/>
</dbReference>
<dbReference type="SMART" id="SM00235">
    <property type="entry name" value="ZnMc"/>
    <property type="match status" value="1"/>
</dbReference>
<dbReference type="CDD" id="cd00041">
    <property type="entry name" value="CUB"/>
    <property type="match status" value="1"/>
</dbReference>
<dbReference type="Gene3D" id="3.40.390.10">
    <property type="entry name" value="Collagenase (Catalytic Domain)"/>
    <property type="match status" value="1"/>
</dbReference>
<protein>
    <recommendedName>
        <fullName evidence="13">Metalloendopeptidase</fullName>
        <ecNumber evidence="13">3.4.24.-</ecNumber>
    </recommendedName>
</protein>
<evidence type="ECO:0000256" key="1">
    <source>
        <dbReference type="ARBA" id="ARBA00004613"/>
    </source>
</evidence>
<dbReference type="InterPro" id="IPR001506">
    <property type="entry name" value="Peptidase_M12A"/>
</dbReference>
<keyword evidence="2" id="KW-0964">Secreted</keyword>
<evidence type="ECO:0000259" key="15">
    <source>
        <dbReference type="PROSITE" id="PS51864"/>
    </source>
</evidence>
<evidence type="ECO:0000256" key="9">
    <source>
        <dbReference type="ARBA" id="ARBA00023157"/>
    </source>
</evidence>
<dbReference type="GO" id="GO:0005576">
    <property type="term" value="C:extracellular region"/>
    <property type="evidence" value="ECO:0007669"/>
    <property type="project" value="UniProtKB-SubCell"/>
</dbReference>
<keyword evidence="9" id="KW-1015">Disulfide bond</keyword>
<dbReference type="InterPro" id="IPR024079">
    <property type="entry name" value="MetalloPept_cat_dom_sf"/>
</dbReference>
<dbReference type="PANTHER" id="PTHR10127:SF780">
    <property type="entry name" value="METALLOENDOPEPTIDASE"/>
    <property type="match status" value="1"/>
</dbReference>
<keyword evidence="4 12" id="KW-0479">Metal-binding</keyword>
<dbReference type="InterPro" id="IPR017050">
    <property type="entry name" value="Metallopeptidase_nem"/>
</dbReference>
<dbReference type="SUPFAM" id="SSF55486">
    <property type="entry name" value="Metalloproteases ('zincins'), catalytic domain"/>
    <property type="match status" value="1"/>
</dbReference>
<dbReference type="AlphaFoldDB" id="A0A210Q0G1"/>
<feature type="domain" description="Peptidase M12A" evidence="15">
    <location>
        <begin position="89"/>
        <end position="298"/>
    </location>
</feature>
<feature type="binding site" evidence="12">
    <location>
        <position position="202"/>
    </location>
    <ligand>
        <name>Zn(2+)</name>
        <dbReference type="ChEBI" id="CHEBI:29105"/>
        <note>catalytic</note>
    </ligand>
</feature>
<evidence type="ECO:0000256" key="10">
    <source>
        <dbReference type="ARBA" id="ARBA00023180"/>
    </source>
</evidence>
<dbReference type="EC" id="3.4.24.-" evidence="13"/>
<evidence type="ECO:0000256" key="5">
    <source>
        <dbReference type="ARBA" id="ARBA00022729"/>
    </source>
</evidence>
<keyword evidence="8 12" id="KW-0482">Metalloprotease</keyword>
<keyword evidence="3 12" id="KW-0645">Protease</keyword>
<evidence type="ECO:0000256" key="6">
    <source>
        <dbReference type="ARBA" id="ARBA00022801"/>
    </source>
</evidence>
<name>A0A210Q0G1_MIZYE</name>
<dbReference type="InterPro" id="IPR006026">
    <property type="entry name" value="Peptidase_Metallo"/>
</dbReference>
<dbReference type="EMBL" id="NEDP02005302">
    <property type="protein sequence ID" value="OWF42244.1"/>
    <property type="molecule type" value="Genomic_DNA"/>
</dbReference>
<organism evidence="16 17">
    <name type="scientific">Mizuhopecten yessoensis</name>
    <name type="common">Japanese scallop</name>
    <name type="synonym">Patinopecten yessoensis</name>
    <dbReference type="NCBI Taxonomy" id="6573"/>
    <lineage>
        <taxon>Eukaryota</taxon>
        <taxon>Metazoa</taxon>
        <taxon>Spiralia</taxon>
        <taxon>Lophotrochozoa</taxon>
        <taxon>Mollusca</taxon>
        <taxon>Bivalvia</taxon>
        <taxon>Autobranchia</taxon>
        <taxon>Pteriomorphia</taxon>
        <taxon>Pectinida</taxon>
        <taxon>Pectinoidea</taxon>
        <taxon>Pectinidae</taxon>
        <taxon>Mizuhopecten</taxon>
    </lineage>
</organism>
<dbReference type="GO" id="GO:0018996">
    <property type="term" value="P:molting cycle, collagen and cuticulin-based cuticle"/>
    <property type="evidence" value="ECO:0007669"/>
    <property type="project" value="InterPro"/>
</dbReference>
<dbReference type="PRINTS" id="PR00480">
    <property type="entry name" value="ASTACIN"/>
</dbReference>
<dbReference type="GO" id="GO:0004222">
    <property type="term" value="F:metalloendopeptidase activity"/>
    <property type="evidence" value="ECO:0007669"/>
    <property type="project" value="UniProtKB-UniRule"/>
</dbReference>
<feature type="signal peptide" evidence="13">
    <location>
        <begin position="1"/>
        <end position="25"/>
    </location>
</feature>
<dbReference type="InterPro" id="IPR035914">
    <property type="entry name" value="Sperma_CUB_dom_sf"/>
</dbReference>
<dbReference type="InterPro" id="IPR034035">
    <property type="entry name" value="Astacin-like_dom"/>
</dbReference>
<dbReference type="PROSITE" id="PS00022">
    <property type="entry name" value="EGF_1"/>
    <property type="match status" value="1"/>
</dbReference>
<evidence type="ECO:0000256" key="2">
    <source>
        <dbReference type="ARBA" id="ARBA00022525"/>
    </source>
</evidence>
<dbReference type="Pfam" id="PF01400">
    <property type="entry name" value="Astacin"/>
    <property type="match status" value="1"/>
</dbReference>
<feature type="binding site" evidence="12">
    <location>
        <position position="192"/>
    </location>
    <ligand>
        <name>Zn(2+)</name>
        <dbReference type="ChEBI" id="CHEBI:29105"/>
        <note>catalytic</note>
    </ligand>
</feature>
<evidence type="ECO:0000256" key="11">
    <source>
        <dbReference type="PROSITE-ProRule" id="PRU00059"/>
    </source>
</evidence>
<dbReference type="CDD" id="cd04280">
    <property type="entry name" value="ZnMc_astacin_like"/>
    <property type="match status" value="1"/>
</dbReference>
<evidence type="ECO:0000313" key="16">
    <source>
        <dbReference type="EMBL" id="OWF42244.1"/>
    </source>
</evidence>
<dbReference type="SMART" id="SM00042">
    <property type="entry name" value="CUB"/>
    <property type="match status" value="1"/>
</dbReference>
<dbReference type="OrthoDB" id="291007at2759"/>
<gene>
    <name evidence="16" type="ORF">KP79_PYT16419</name>
</gene>